<dbReference type="GO" id="GO:0009307">
    <property type="term" value="P:DNA restriction-modification system"/>
    <property type="evidence" value="ECO:0007669"/>
    <property type="project" value="UniProtKB-KW"/>
</dbReference>
<dbReference type="GO" id="GO:0008168">
    <property type="term" value="F:methyltransferase activity"/>
    <property type="evidence" value="ECO:0007669"/>
    <property type="project" value="UniProtKB-KW"/>
</dbReference>
<keyword evidence="2" id="KW-0808">Transferase</keyword>
<dbReference type="GO" id="GO:0032259">
    <property type="term" value="P:methylation"/>
    <property type="evidence" value="ECO:0007669"/>
    <property type="project" value="UniProtKB-KW"/>
</dbReference>
<accession>A0A3D9JPB5</accession>
<evidence type="ECO:0000256" key="1">
    <source>
        <dbReference type="ARBA" id="ARBA00022603"/>
    </source>
</evidence>
<gene>
    <name evidence="4" type="ORF">DFP98_11313</name>
</gene>
<protein>
    <submittedName>
        <fullName evidence="4">Site-specific DNA-cytosine methylase</fullName>
    </submittedName>
</protein>
<comment type="caution">
    <text evidence="4">The sequence shown here is derived from an EMBL/GenBank/DDBJ whole genome shotgun (WGS) entry which is preliminary data.</text>
</comment>
<organism evidence="4 5">
    <name type="scientific">Cohnella phaseoli</name>
    <dbReference type="NCBI Taxonomy" id="456490"/>
    <lineage>
        <taxon>Bacteria</taxon>
        <taxon>Bacillati</taxon>
        <taxon>Bacillota</taxon>
        <taxon>Bacilli</taxon>
        <taxon>Bacillales</taxon>
        <taxon>Paenibacillaceae</taxon>
        <taxon>Cohnella</taxon>
    </lineage>
</organism>
<dbReference type="InterPro" id="IPR029063">
    <property type="entry name" value="SAM-dependent_MTases_sf"/>
</dbReference>
<dbReference type="PRINTS" id="PR00105">
    <property type="entry name" value="C5METTRFRASE"/>
</dbReference>
<dbReference type="RefSeq" id="WP_116061767.1">
    <property type="nucleotide sequence ID" value="NZ_QRDZ01000013.1"/>
</dbReference>
<sequence>MGAQPISKFNVIPVCKADFAGSYWGNGGKAPSEQVRTEFTVAYLFGGVGGGAIGVQRSRGHYKGTVGRFRSLCSIDADPIASKNYERLTGNKGTGKVIDLFSYKQYVAFHGKRPPANWKECTPWDLWEAFGYIVPDLILTSPPCKGFSGLLPEKSSKTAKYQALNQLTIRGLTLTLEACEQYGDALPKIVALENVPRIKTRGKEILKEIVDLLKRKGYAVTGYDHDLGLTGGLGQIRKRYLLVARLERVMTSFIFKPEQKKHRTIGDVLGNLPLPGDVIHGGRLNRLPNLSFKTWLRLALIPKKGDWRDLNKIDWWNYRLTHVPRGGGSWGVQDWDEPSTAVIGKSRVGGSNASAVADVRIGHLPRAGAYEVGDWEKPSRTVTGAQGVGTSNGCSAISDPRFQINEGNGKANLMRIMQVDEPAACITGSAGPTNGAACIADPTLKERASRHPAVYKIVSVDDPAPCVTGTRLGSGQFAIADPGKVKDMYPGGYGVNDWHGVSDPIRSQGRVMNAPVSIADVRLPLPSCGGRYTNKWQMEDWLGVAATITGAPDIQSGAPSINDPRLTCNPRAGTMGVMPADEPAKTIIGSADIHAATSAVADDWFSFEDLEGAGEPDSEIPADDDRGVFIILSTDGTWHRPLTTMELGAIQTLPMTLPDGTPFDLVDCPEAKAREYIGNAIPPDAAEEVGNVFLDALMISSVGEFTMGFEEVWVHPHDDDERTYAILMQ</sequence>
<dbReference type="InterPro" id="IPR001525">
    <property type="entry name" value="C5_MeTfrase"/>
</dbReference>
<dbReference type="Gene3D" id="3.40.50.150">
    <property type="entry name" value="Vaccinia Virus protein VP39"/>
    <property type="match status" value="1"/>
</dbReference>
<keyword evidence="5" id="KW-1185">Reference proteome</keyword>
<proteinExistence type="predicted"/>
<reference evidence="4 5" key="1">
    <citation type="submission" date="2018-07" db="EMBL/GenBank/DDBJ databases">
        <title>Genomic Encyclopedia of Type Strains, Phase III (KMG-III): the genomes of soil and plant-associated and newly described type strains.</title>
        <authorList>
            <person name="Whitman W."/>
        </authorList>
    </citation>
    <scope>NUCLEOTIDE SEQUENCE [LARGE SCALE GENOMIC DNA]</scope>
    <source>
        <strain evidence="4 5">CECT 7287</strain>
    </source>
</reference>
<dbReference type="AlphaFoldDB" id="A0A3D9JPB5"/>
<name>A0A3D9JPB5_9BACL</name>
<keyword evidence="3" id="KW-0680">Restriction system</keyword>
<evidence type="ECO:0000313" key="4">
    <source>
        <dbReference type="EMBL" id="RED75953.1"/>
    </source>
</evidence>
<dbReference type="Pfam" id="PF00145">
    <property type="entry name" value="DNA_methylase"/>
    <property type="match status" value="1"/>
</dbReference>
<dbReference type="EMBL" id="QRDZ01000013">
    <property type="protein sequence ID" value="RED75953.1"/>
    <property type="molecule type" value="Genomic_DNA"/>
</dbReference>
<dbReference type="Proteomes" id="UP000256977">
    <property type="component" value="Unassembled WGS sequence"/>
</dbReference>
<dbReference type="SUPFAM" id="SSF53335">
    <property type="entry name" value="S-adenosyl-L-methionine-dependent methyltransferases"/>
    <property type="match status" value="1"/>
</dbReference>
<evidence type="ECO:0000313" key="5">
    <source>
        <dbReference type="Proteomes" id="UP000256977"/>
    </source>
</evidence>
<keyword evidence="1 4" id="KW-0489">Methyltransferase</keyword>
<evidence type="ECO:0000256" key="3">
    <source>
        <dbReference type="ARBA" id="ARBA00022747"/>
    </source>
</evidence>
<evidence type="ECO:0000256" key="2">
    <source>
        <dbReference type="ARBA" id="ARBA00022679"/>
    </source>
</evidence>
<dbReference type="OrthoDB" id="9813719at2"/>